<reference evidence="1" key="1">
    <citation type="submission" date="2023-04" db="EMBL/GenBank/DDBJ databases">
        <title>Phytophthora fragariaefolia NBRC 109709.</title>
        <authorList>
            <person name="Ichikawa N."/>
            <person name="Sato H."/>
            <person name="Tonouchi N."/>
        </authorList>
    </citation>
    <scope>NUCLEOTIDE SEQUENCE</scope>
    <source>
        <strain evidence="1">NBRC 109709</strain>
    </source>
</reference>
<keyword evidence="2" id="KW-1185">Reference proteome</keyword>
<protein>
    <submittedName>
        <fullName evidence="1">Unnamed protein product</fullName>
    </submittedName>
</protein>
<proteinExistence type="predicted"/>
<gene>
    <name evidence="1" type="ORF">Pfra01_001727100</name>
</gene>
<dbReference type="InterPro" id="IPR002475">
    <property type="entry name" value="Bcl2-like"/>
</dbReference>
<dbReference type="EMBL" id="BSXT01002004">
    <property type="protein sequence ID" value="GMF46664.1"/>
    <property type="molecule type" value="Genomic_DNA"/>
</dbReference>
<accession>A0A9W6XVL3</accession>
<sequence length="391" mass="43648">MQSNSRTSSSQYCQGDDSFITRHFVVQGPNMLVNLSTISLAAALTMQTAPNKRFFPQFLTTKRSAANARDVDELNLVKLVEADDSPGPLQDAHPSSAIRAVPSAQAFVNRLLVSVNEAAQKNHIRLISGLTSHFLCRGAAMHANDGALSENWIIERGGWQLDRVNQAFGYMLGTTHAVQRVARILSGWSPKQGALLPSLPALDVAELQIRSTSTLMQHALMDTFGWATLPIHNIFDSTSSGTVVSRTGPVRDPWMRTPSEIHTRFGSTAPPSRYALYSSSGFIDDDVTKELDFDPATDQRRDYYIGLFHELRWYGNKKTSRRSRVPEWQALCQRWGAFVENFNKNPAGYRERVPLARERYERFSKRPKIDRLHWGAVEAGIPCAVPMGIAC</sequence>
<dbReference type="PROSITE" id="PS50062">
    <property type="entry name" value="BCL2_FAMILY"/>
    <property type="match status" value="1"/>
</dbReference>
<dbReference type="OrthoDB" id="128751at2759"/>
<comment type="caution">
    <text evidence="1">The sequence shown here is derived from an EMBL/GenBank/DDBJ whole genome shotgun (WGS) entry which is preliminary data.</text>
</comment>
<dbReference type="AlphaFoldDB" id="A0A9W6XVL3"/>
<evidence type="ECO:0000313" key="1">
    <source>
        <dbReference type="EMBL" id="GMF46664.1"/>
    </source>
</evidence>
<name>A0A9W6XVL3_9STRA</name>
<organism evidence="1 2">
    <name type="scientific">Phytophthora fragariaefolia</name>
    <dbReference type="NCBI Taxonomy" id="1490495"/>
    <lineage>
        <taxon>Eukaryota</taxon>
        <taxon>Sar</taxon>
        <taxon>Stramenopiles</taxon>
        <taxon>Oomycota</taxon>
        <taxon>Peronosporomycetes</taxon>
        <taxon>Peronosporales</taxon>
        <taxon>Peronosporaceae</taxon>
        <taxon>Phytophthora</taxon>
    </lineage>
</organism>
<evidence type="ECO:0000313" key="2">
    <source>
        <dbReference type="Proteomes" id="UP001165121"/>
    </source>
</evidence>
<dbReference type="Proteomes" id="UP001165121">
    <property type="component" value="Unassembled WGS sequence"/>
</dbReference>